<dbReference type="InterPro" id="IPR001626">
    <property type="entry name" value="ABC_TroCD"/>
</dbReference>
<sequence>MQHLFSYANPYYNQDFIGFFQVLAARVFGFFTGTANGDGLAADELQLIVLSLVALSAALVGTTLILRKMAMLANSISHTILIGVVAAYFFSSHSGENHLHALNMPAFVLCSIGMAVLTAFLTEWLSTSTKLKEDASTGIVFTTFFAIGIIMVTLLTRSAHIGSEVVMGSADALHPDDVSAVFWIACFNAVMFLLCYKEFQITTFDPGLARSFGISPAFFNYVLMIQTALTAVAAFRAVGVIMVLAFLVGPALAARFLTDKLSVLFFYGAALGVGSSVLGVALARHLLSVYGLALSTGGLVVLWIALIFFACALFGPKRGILSGYFDRKRLRRQRSTGVAEKGCCS</sequence>
<reference evidence="11" key="1">
    <citation type="submission" date="2015-06" db="EMBL/GenBank/DDBJ databases">
        <authorList>
            <person name="Bertelli C."/>
        </authorList>
    </citation>
    <scope>NUCLEOTIDE SEQUENCE [LARGE SCALE GENOMIC DNA]</scope>
    <source>
        <strain evidence="11">CRIB-30</strain>
    </source>
</reference>
<evidence type="ECO:0000256" key="7">
    <source>
        <dbReference type="ARBA" id="ARBA00023136"/>
    </source>
</evidence>
<dbReference type="PANTHER" id="PTHR30477:SF8">
    <property type="entry name" value="METAL TRANSPORT SYSTEM MEMBRANE PROTEIN CT_070-RELATED"/>
    <property type="match status" value="1"/>
</dbReference>
<keyword evidence="6 9" id="KW-1133">Transmembrane helix</keyword>
<keyword evidence="5 8" id="KW-0812">Transmembrane</keyword>
<evidence type="ECO:0000256" key="2">
    <source>
        <dbReference type="ARBA" id="ARBA00008034"/>
    </source>
</evidence>
<dbReference type="SUPFAM" id="SSF81345">
    <property type="entry name" value="ABC transporter involved in vitamin B12 uptake, BtuC"/>
    <property type="match status" value="1"/>
</dbReference>
<feature type="transmembrane region" description="Helical" evidence="9">
    <location>
        <begin position="178"/>
        <end position="196"/>
    </location>
</feature>
<evidence type="ECO:0000256" key="9">
    <source>
        <dbReference type="SAM" id="Phobius"/>
    </source>
</evidence>
<feature type="transmembrane region" description="Helical" evidence="9">
    <location>
        <begin position="72"/>
        <end position="90"/>
    </location>
</feature>
<dbReference type="AlphaFoldDB" id="A0A0H5DS04"/>
<keyword evidence="3 8" id="KW-0813">Transport</keyword>
<dbReference type="InterPro" id="IPR037294">
    <property type="entry name" value="ABC_BtuC-like"/>
</dbReference>
<feature type="transmembrane region" description="Helical" evidence="9">
    <location>
        <begin position="102"/>
        <end position="125"/>
    </location>
</feature>
<keyword evidence="11" id="KW-1185">Reference proteome</keyword>
<dbReference type="OrthoDB" id="9788905at2"/>
<keyword evidence="4" id="KW-1003">Cell membrane</keyword>
<keyword evidence="7 9" id="KW-0472">Membrane</keyword>
<dbReference type="GO" id="GO:0055085">
    <property type="term" value="P:transmembrane transport"/>
    <property type="evidence" value="ECO:0007669"/>
    <property type="project" value="InterPro"/>
</dbReference>
<dbReference type="CDD" id="cd06550">
    <property type="entry name" value="TM_ABC_iron-siderophores_like"/>
    <property type="match status" value="1"/>
</dbReference>
<feature type="transmembrane region" description="Helical" evidence="9">
    <location>
        <begin position="45"/>
        <end position="65"/>
    </location>
</feature>
<feature type="transmembrane region" description="Helical" evidence="9">
    <location>
        <begin position="12"/>
        <end position="33"/>
    </location>
</feature>
<feature type="transmembrane region" description="Helical" evidence="9">
    <location>
        <begin position="137"/>
        <end position="158"/>
    </location>
</feature>
<feature type="transmembrane region" description="Helical" evidence="9">
    <location>
        <begin position="235"/>
        <end position="257"/>
    </location>
</feature>
<accession>A0A0H5DS04</accession>
<proteinExistence type="inferred from homology"/>
<evidence type="ECO:0000256" key="1">
    <source>
        <dbReference type="ARBA" id="ARBA00004429"/>
    </source>
</evidence>
<gene>
    <name evidence="10" type="ORF">ELAC_1711</name>
</gene>
<dbReference type="Proteomes" id="UP000220251">
    <property type="component" value="Unassembled WGS sequence"/>
</dbReference>
<evidence type="ECO:0000313" key="10">
    <source>
        <dbReference type="EMBL" id="CRX39038.1"/>
    </source>
</evidence>
<organism evidence="10 11">
    <name type="scientific">Estrella lausannensis</name>
    <dbReference type="NCBI Taxonomy" id="483423"/>
    <lineage>
        <taxon>Bacteria</taxon>
        <taxon>Pseudomonadati</taxon>
        <taxon>Chlamydiota</taxon>
        <taxon>Chlamydiia</taxon>
        <taxon>Parachlamydiales</taxon>
        <taxon>Candidatus Criblamydiaceae</taxon>
        <taxon>Estrella</taxon>
    </lineage>
</organism>
<evidence type="ECO:0000256" key="3">
    <source>
        <dbReference type="ARBA" id="ARBA00022448"/>
    </source>
</evidence>
<evidence type="ECO:0000256" key="8">
    <source>
        <dbReference type="RuleBase" id="RU003943"/>
    </source>
</evidence>
<evidence type="ECO:0000256" key="5">
    <source>
        <dbReference type="ARBA" id="ARBA00022692"/>
    </source>
</evidence>
<dbReference type="RefSeq" id="WP_098038895.1">
    <property type="nucleotide sequence ID" value="NZ_CWGJ01000025.1"/>
</dbReference>
<comment type="subcellular location">
    <subcellularLocation>
        <location evidence="1">Cell inner membrane</location>
        <topology evidence="1">Multi-pass membrane protein</topology>
    </subcellularLocation>
    <subcellularLocation>
        <location evidence="8">Cell membrane</location>
        <topology evidence="8">Multi-pass membrane protein</topology>
    </subcellularLocation>
</comment>
<feature type="transmembrane region" description="Helical" evidence="9">
    <location>
        <begin position="264"/>
        <end position="283"/>
    </location>
</feature>
<evidence type="ECO:0000313" key="11">
    <source>
        <dbReference type="Proteomes" id="UP000220251"/>
    </source>
</evidence>
<evidence type="ECO:0000256" key="4">
    <source>
        <dbReference type="ARBA" id="ARBA00022475"/>
    </source>
</evidence>
<evidence type="ECO:0000256" key="6">
    <source>
        <dbReference type="ARBA" id="ARBA00022989"/>
    </source>
</evidence>
<dbReference type="EMBL" id="CWGJ01000025">
    <property type="protein sequence ID" value="CRX39038.1"/>
    <property type="molecule type" value="Genomic_DNA"/>
</dbReference>
<feature type="transmembrane region" description="Helical" evidence="9">
    <location>
        <begin position="289"/>
        <end position="314"/>
    </location>
</feature>
<name>A0A0H5DS04_9BACT</name>
<dbReference type="GO" id="GO:0010043">
    <property type="term" value="P:response to zinc ion"/>
    <property type="evidence" value="ECO:0007669"/>
    <property type="project" value="TreeGrafter"/>
</dbReference>
<comment type="similarity">
    <text evidence="2 8">Belongs to the ABC-3 integral membrane protein family.</text>
</comment>
<protein>
    <submittedName>
        <fullName evidence="10">ABC-type transporter, permease subunit</fullName>
    </submittedName>
</protein>
<dbReference type="Gene3D" id="1.10.3470.10">
    <property type="entry name" value="ABC transporter involved in vitamin B12 uptake, BtuC"/>
    <property type="match status" value="1"/>
</dbReference>
<feature type="transmembrane region" description="Helical" evidence="9">
    <location>
        <begin position="208"/>
        <end position="229"/>
    </location>
</feature>
<dbReference type="PANTHER" id="PTHR30477">
    <property type="entry name" value="ABC-TRANSPORTER METAL-BINDING PROTEIN"/>
    <property type="match status" value="1"/>
</dbReference>
<dbReference type="Pfam" id="PF00950">
    <property type="entry name" value="ABC-3"/>
    <property type="match status" value="1"/>
</dbReference>
<dbReference type="GO" id="GO:0043190">
    <property type="term" value="C:ATP-binding cassette (ABC) transporter complex"/>
    <property type="evidence" value="ECO:0007669"/>
    <property type="project" value="InterPro"/>
</dbReference>